<proteinExistence type="predicted"/>
<protein>
    <submittedName>
        <fullName evidence="1">Uncharacterized protein</fullName>
    </submittedName>
</protein>
<dbReference type="EMBL" id="BKCJ011522592">
    <property type="protein sequence ID" value="GFD39813.1"/>
    <property type="molecule type" value="Genomic_DNA"/>
</dbReference>
<comment type="caution">
    <text evidence="1">The sequence shown here is derived from an EMBL/GenBank/DDBJ whole genome shotgun (WGS) entry which is preliminary data.</text>
</comment>
<gene>
    <name evidence="1" type="ORF">Tci_911782</name>
</gene>
<reference evidence="1" key="1">
    <citation type="journal article" date="2019" name="Sci. Rep.">
        <title>Draft genome of Tanacetum cinerariifolium, the natural source of mosquito coil.</title>
        <authorList>
            <person name="Yamashiro T."/>
            <person name="Shiraishi A."/>
            <person name="Satake H."/>
            <person name="Nakayama K."/>
        </authorList>
    </citation>
    <scope>NUCLEOTIDE SEQUENCE</scope>
</reference>
<evidence type="ECO:0000313" key="1">
    <source>
        <dbReference type="EMBL" id="GFD39813.1"/>
    </source>
</evidence>
<name>A0A699VZE9_TANCI</name>
<accession>A0A699VZE9</accession>
<sequence>MRLSRRAFWAAGRASATVGTGSGRSPRVSVSAVALPWGRPMARSRSRRSWVKVAQGFGQGQVGAGGAHVEAAALGIE</sequence>
<feature type="non-terminal residue" evidence="1">
    <location>
        <position position="77"/>
    </location>
</feature>
<organism evidence="1">
    <name type="scientific">Tanacetum cinerariifolium</name>
    <name type="common">Dalmatian daisy</name>
    <name type="synonym">Chrysanthemum cinerariifolium</name>
    <dbReference type="NCBI Taxonomy" id="118510"/>
    <lineage>
        <taxon>Eukaryota</taxon>
        <taxon>Viridiplantae</taxon>
        <taxon>Streptophyta</taxon>
        <taxon>Embryophyta</taxon>
        <taxon>Tracheophyta</taxon>
        <taxon>Spermatophyta</taxon>
        <taxon>Magnoliopsida</taxon>
        <taxon>eudicotyledons</taxon>
        <taxon>Gunneridae</taxon>
        <taxon>Pentapetalae</taxon>
        <taxon>asterids</taxon>
        <taxon>campanulids</taxon>
        <taxon>Asterales</taxon>
        <taxon>Asteraceae</taxon>
        <taxon>Asteroideae</taxon>
        <taxon>Anthemideae</taxon>
        <taxon>Anthemidinae</taxon>
        <taxon>Tanacetum</taxon>
    </lineage>
</organism>
<dbReference type="AlphaFoldDB" id="A0A699VZE9"/>